<dbReference type="VEuPathDB" id="FungiDB:SeMB42_g02099"/>
<name>A0A507DGS0_9FUNG</name>
<dbReference type="AlphaFoldDB" id="A0A507DGS0"/>
<dbReference type="SUPFAM" id="SSF50978">
    <property type="entry name" value="WD40 repeat-like"/>
    <property type="match status" value="1"/>
</dbReference>
<dbReference type="Proteomes" id="UP000317494">
    <property type="component" value="Unassembled WGS sequence"/>
</dbReference>
<reference evidence="1 2" key="1">
    <citation type="journal article" date="2019" name="Sci. Rep.">
        <title>Comparative genomics of chytrid fungi reveal insights into the obligate biotrophic and pathogenic lifestyle of Synchytrium endobioticum.</title>
        <authorList>
            <person name="van de Vossenberg B.T.L.H."/>
            <person name="Warris S."/>
            <person name="Nguyen H.D.T."/>
            <person name="van Gent-Pelzer M.P.E."/>
            <person name="Joly D.L."/>
            <person name="van de Geest H.C."/>
            <person name="Bonants P.J.M."/>
            <person name="Smith D.S."/>
            <person name="Levesque C.A."/>
            <person name="van der Lee T.A.J."/>
        </authorList>
    </citation>
    <scope>NUCLEOTIDE SEQUENCE [LARGE SCALE GENOMIC DNA]</scope>
    <source>
        <strain evidence="1 2">MB42</strain>
    </source>
</reference>
<sequence>MIKSWMSLHQLSHSGRFIKFFVSPTGDFAVIAGTDQILRIFDLSTGLVVSKGVGQSDTFGQRIACRFTVRRFASLTSPKMHLGVITEASRLQLALSGD</sequence>
<keyword evidence="2" id="KW-1185">Reference proteome</keyword>
<dbReference type="Gene3D" id="2.130.10.10">
    <property type="entry name" value="YVTN repeat-like/Quinoprotein amine dehydrogenase"/>
    <property type="match status" value="1"/>
</dbReference>
<accession>A0A507DGS0</accession>
<comment type="caution">
    <text evidence="1">The sequence shown here is derived from an EMBL/GenBank/DDBJ whole genome shotgun (WGS) entry which is preliminary data.</text>
</comment>
<dbReference type="InterPro" id="IPR036322">
    <property type="entry name" value="WD40_repeat_dom_sf"/>
</dbReference>
<dbReference type="InterPro" id="IPR015943">
    <property type="entry name" value="WD40/YVTN_repeat-like_dom_sf"/>
</dbReference>
<dbReference type="EMBL" id="QEAN01000061">
    <property type="protein sequence ID" value="TPX50872.1"/>
    <property type="molecule type" value="Genomic_DNA"/>
</dbReference>
<organism evidence="1 2">
    <name type="scientific">Synchytrium endobioticum</name>
    <dbReference type="NCBI Taxonomy" id="286115"/>
    <lineage>
        <taxon>Eukaryota</taxon>
        <taxon>Fungi</taxon>
        <taxon>Fungi incertae sedis</taxon>
        <taxon>Chytridiomycota</taxon>
        <taxon>Chytridiomycota incertae sedis</taxon>
        <taxon>Chytridiomycetes</taxon>
        <taxon>Synchytriales</taxon>
        <taxon>Synchytriaceae</taxon>
        <taxon>Synchytrium</taxon>
    </lineage>
</organism>
<evidence type="ECO:0000313" key="1">
    <source>
        <dbReference type="EMBL" id="TPX50872.1"/>
    </source>
</evidence>
<protein>
    <submittedName>
        <fullName evidence="1">Uncharacterized protein</fullName>
    </submittedName>
</protein>
<gene>
    <name evidence="1" type="ORF">SeMB42_g02099</name>
</gene>
<evidence type="ECO:0000313" key="2">
    <source>
        <dbReference type="Proteomes" id="UP000317494"/>
    </source>
</evidence>
<proteinExistence type="predicted"/>